<dbReference type="Proteomes" id="UP000249091">
    <property type="component" value="Chromosome 1"/>
</dbReference>
<dbReference type="InterPro" id="IPR045865">
    <property type="entry name" value="ACT-like_dom_sf"/>
</dbReference>
<sequence length="98" mass="10800">MFPECCATREGDDETATRAHDMTSLARVTIHPVVMLTLDQDVPGQLGAFTRRLADEAINILVQYSDHDHNLIVVTDLVRHDDAARIAADWTAGSSPTR</sequence>
<proteinExistence type="predicted"/>
<accession>A0A2X4TNN1</accession>
<keyword evidence="2" id="KW-1185">Reference proteome</keyword>
<dbReference type="SUPFAM" id="SSF55021">
    <property type="entry name" value="ACT-like"/>
    <property type="match status" value="1"/>
</dbReference>
<evidence type="ECO:0000313" key="2">
    <source>
        <dbReference type="Proteomes" id="UP000249091"/>
    </source>
</evidence>
<gene>
    <name evidence="1" type="ORF">NCTC10994_00534</name>
</gene>
<reference evidence="1 2" key="1">
    <citation type="submission" date="2018-06" db="EMBL/GenBank/DDBJ databases">
        <authorList>
            <consortium name="Pathogen Informatics"/>
            <person name="Doyle S."/>
        </authorList>
    </citation>
    <scope>NUCLEOTIDE SEQUENCE [LARGE SCALE GENOMIC DNA]</scope>
    <source>
        <strain evidence="1 2">NCTC10994</strain>
    </source>
</reference>
<dbReference type="STRING" id="1219011.GCA_001895045_00254"/>
<dbReference type="KEGG" id="rcr:NCTC10994_00534"/>
<evidence type="ECO:0000313" key="1">
    <source>
        <dbReference type="EMBL" id="SQI28781.1"/>
    </source>
</evidence>
<dbReference type="AlphaFoldDB" id="A0A2X4TNN1"/>
<organism evidence="1 2">
    <name type="scientific">Rhodococcus coprophilus</name>
    <dbReference type="NCBI Taxonomy" id="38310"/>
    <lineage>
        <taxon>Bacteria</taxon>
        <taxon>Bacillati</taxon>
        <taxon>Actinomycetota</taxon>
        <taxon>Actinomycetes</taxon>
        <taxon>Mycobacteriales</taxon>
        <taxon>Nocardiaceae</taxon>
        <taxon>Rhodococcus</taxon>
    </lineage>
</organism>
<name>A0A2X4TNN1_9NOCA</name>
<protein>
    <submittedName>
        <fullName evidence="1">Uncharacterized protein</fullName>
    </submittedName>
</protein>
<dbReference type="EMBL" id="LS483468">
    <property type="protein sequence ID" value="SQI28781.1"/>
    <property type="molecule type" value="Genomic_DNA"/>
</dbReference>